<dbReference type="InterPro" id="IPR015854">
    <property type="entry name" value="ABC_transpr_LolD-like"/>
</dbReference>
<sequence>MDPDSAAALASALLVLLLACAFAGADVVSGASVYGLGNILFAWHDRSIVSLALPVMFSRVSVPAHLEESFQQRVLTGSMIGMVALLNKHLILGRRISSYGMLLASQVASYVAVLKWRTPLQSTVFTVLSLGVTYCIIDAGYWLLSIRIGVVGVLGILISSCLSGLSGRLYLAVAFAVGTVGLAVAPMLTPILNQFLPIEEIATVHVTVSNFAGDEHFHSSAVEMLIVTANIQISLGYQSIAFLRSVQDRQNALLTVGPGASLSAQGYVLRARRWVLFMCLPYLLQRTVMTGIQSHAFGRFRHWTERMLRLHSFFPQEGRAGTMLKSAASSNFTVEQYADAINGAVEMSFGIISTKLASLPKLMLVPGVVRAKPWLMIAVVPTSMLMDTCKAWVTAHLTAEVEMLHRQLLELANKRRRIELHDMKSEDLIQRSRASRFAQRQWQQVGVQIEDRGMRLKSIQLLHAMADQMYRQQLLGPGIECTLACLMETNYICNADIYLYTTVLENAIDAVLTRQREQATLASMQTKVSVVRHLIHQQSTLHAQKHPRCATTQGSQIVHISSLEYARGQAHIHIPNLTLPMGRVVAVTGANGCGKSTALAYLASCRDGAWTPAGAELLSNAVLSMPSSDIVEIAQQFYWPMFTSPMSWLLFERLDGTGDGDSEELRAARARAWQLLEEFGLTAGPKPSEGLEDETRYLDEVKEDWYGELSGGERCKVEFIQKVFLRHECPPLLLIDEAFAPLDPVSSRHLKRRLKAFCSKSLVLVVHHGAERLDDSFFDDELHFANGTAILQSLH</sequence>
<dbReference type="PROSITE" id="PS50893">
    <property type="entry name" value="ABC_TRANSPORTER_2"/>
    <property type="match status" value="1"/>
</dbReference>
<dbReference type="GO" id="GO:0022857">
    <property type="term" value="F:transmembrane transporter activity"/>
    <property type="evidence" value="ECO:0007669"/>
    <property type="project" value="TreeGrafter"/>
</dbReference>
<evidence type="ECO:0000313" key="6">
    <source>
        <dbReference type="EMBL" id="CAE7321887.1"/>
    </source>
</evidence>
<evidence type="ECO:0000259" key="5">
    <source>
        <dbReference type="PROSITE" id="PS50893"/>
    </source>
</evidence>
<keyword evidence="2" id="KW-0067">ATP-binding</keyword>
<dbReference type="Gene3D" id="3.40.50.300">
    <property type="entry name" value="P-loop containing nucleotide triphosphate hydrolases"/>
    <property type="match status" value="1"/>
</dbReference>
<dbReference type="EMBL" id="CAJNDS010002094">
    <property type="protein sequence ID" value="CAE7321887.1"/>
    <property type="molecule type" value="Genomic_DNA"/>
</dbReference>
<evidence type="ECO:0000256" key="2">
    <source>
        <dbReference type="ARBA" id="ARBA00022840"/>
    </source>
</evidence>
<evidence type="ECO:0000256" key="3">
    <source>
        <dbReference type="SAM" id="Phobius"/>
    </source>
</evidence>
<dbReference type="Pfam" id="PF00005">
    <property type="entry name" value="ABC_tran"/>
    <property type="match status" value="1"/>
</dbReference>
<dbReference type="OrthoDB" id="420849at2759"/>
<dbReference type="GO" id="GO:0005886">
    <property type="term" value="C:plasma membrane"/>
    <property type="evidence" value="ECO:0007669"/>
    <property type="project" value="TreeGrafter"/>
</dbReference>
<keyword evidence="3" id="KW-0472">Membrane</keyword>
<keyword evidence="3" id="KW-0812">Transmembrane</keyword>
<organism evidence="6 7">
    <name type="scientific">Symbiodinium natans</name>
    <dbReference type="NCBI Taxonomy" id="878477"/>
    <lineage>
        <taxon>Eukaryota</taxon>
        <taxon>Sar</taxon>
        <taxon>Alveolata</taxon>
        <taxon>Dinophyceae</taxon>
        <taxon>Suessiales</taxon>
        <taxon>Symbiodiniaceae</taxon>
        <taxon>Symbiodinium</taxon>
    </lineage>
</organism>
<evidence type="ECO:0000256" key="4">
    <source>
        <dbReference type="SAM" id="SignalP"/>
    </source>
</evidence>
<keyword evidence="7" id="KW-1185">Reference proteome</keyword>
<dbReference type="GO" id="GO:0016887">
    <property type="term" value="F:ATP hydrolysis activity"/>
    <property type="evidence" value="ECO:0007669"/>
    <property type="project" value="InterPro"/>
</dbReference>
<dbReference type="InterPro" id="IPR027417">
    <property type="entry name" value="P-loop_NTPase"/>
</dbReference>
<dbReference type="AlphaFoldDB" id="A0A812NP97"/>
<dbReference type="GO" id="GO:0005524">
    <property type="term" value="F:ATP binding"/>
    <property type="evidence" value="ECO:0007669"/>
    <property type="project" value="UniProtKB-KW"/>
</dbReference>
<dbReference type="PANTHER" id="PTHR24220">
    <property type="entry name" value="IMPORT ATP-BINDING PROTEIN"/>
    <property type="match status" value="1"/>
</dbReference>
<protein>
    <submittedName>
        <fullName evidence="6">Abcb6 protein</fullName>
    </submittedName>
</protein>
<dbReference type="SUPFAM" id="SSF52540">
    <property type="entry name" value="P-loop containing nucleoside triphosphate hydrolases"/>
    <property type="match status" value="1"/>
</dbReference>
<reference evidence="6" key="1">
    <citation type="submission" date="2021-02" db="EMBL/GenBank/DDBJ databases">
        <authorList>
            <person name="Dougan E. K."/>
            <person name="Rhodes N."/>
            <person name="Thang M."/>
            <person name="Chan C."/>
        </authorList>
    </citation>
    <scope>NUCLEOTIDE SEQUENCE</scope>
</reference>
<feature type="chain" id="PRO_5032476814" evidence="4">
    <location>
        <begin position="26"/>
        <end position="795"/>
    </location>
</feature>
<keyword evidence="4" id="KW-0732">Signal</keyword>
<keyword evidence="3" id="KW-1133">Transmembrane helix</keyword>
<dbReference type="SMART" id="SM00382">
    <property type="entry name" value="AAA"/>
    <property type="match status" value="1"/>
</dbReference>
<feature type="transmembrane region" description="Helical" evidence="3">
    <location>
        <begin position="99"/>
        <end position="119"/>
    </location>
</feature>
<feature type="signal peptide" evidence="4">
    <location>
        <begin position="1"/>
        <end position="25"/>
    </location>
</feature>
<feature type="domain" description="ABC transporter" evidence="5">
    <location>
        <begin position="555"/>
        <end position="794"/>
    </location>
</feature>
<feature type="transmembrane region" description="Helical" evidence="3">
    <location>
        <begin position="169"/>
        <end position="188"/>
    </location>
</feature>
<evidence type="ECO:0000256" key="1">
    <source>
        <dbReference type="ARBA" id="ARBA00022741"/>
    </source>
</evidence>
<dbReference type="InterPro" id="IPR003439">
    <property type="entry name" value="ABC_transporter-like_ATP-bd"/>
</dbReference>
<name>A0A812NP97_9DINO</name>
<dbReference type="InterPro" id="IPR003593">
    <property type="entry name" value="AAA+_ATPase"/>
</dbReference>
<accession>A0A812NP97</accession>
<evidence type="ECO:0000313" key="7">
    <source>
        <dbReference type="Proteomes" id="UP000604046"/>
    </source>
</evidence>
<feature type="transmembrane region" description="Helical" evidence="3">
    <location>
        <begin position="139"/>
        <end position="162"/>
    </location>
</feature>
<comment type="caution">
    <text evidence="6">The sequence shown here is derived from an EMBL/GenBank/DDBJ whole genome shotgun (WGS) entry which is preliminary data.</text>
</comment>
<proteinExistence type="predicted"/>
<keyword evidence="1" id="KW-0547">Nucleotide-binding</keyword>
<gene>
    <name evidence="6" type="primary">Abcb6</name>
    <name evidence="6" type="ORF">SNAT2548_LOCUS16867</name>
</gene>
<dbReference type="Proteomes" id="UP000604046">
    <property type="component" value="Unassembled WGS sequence"/>
</dbReference>